<comment type="caution">
    <text evidence="1">The sequence shown here is derived from an EMBL/GenBank/DDBJ whole genome shotgun (WGS) entry which is preliminary data.</text>
</comment>
<evidence type="ECO:0000313" key="2">
    <source>
        <dbReference type="Proteomes" id="UP000805841"/>
    </source>
</evidence>
<evidence type="ECO:0000313" key="1">
    <source>
        <dbReference type="EMBL" id="MBD1602397.1"/>
    </source>
</evidence>
<dbReference type="Proteomes" id="UP000805841">
    <property type="component" value="Unassembled WGS sequence"/>
</dbReference>
<protein>
    <recommendedName>
        <fullName evidence="3">Lipoprotein</fullName>
    </recommendedName>
</protein>
<gene>
    <name evidence="1" type="ORF">HAQ05_27345</name>
</gene>
<keyword evidence="2" id="KW-1185">Reference proteome</keyword>
<proteinExistence type="predicted"/>
<accession>A0ABR7ZAA1</accession>
<evidence type="ECO:0008006" key="3">
    <source>
        <dbReference type="Google" id="ProtNLM"/>
    </source>
</evidence>
<dbReference type="EMBL" id="JAAOCA010000070">
    <property type="protein sequence ID" value="MBD1602397.1"/>
    <property type="molecule type" value="Genomic_DNA"/>
</dbReference>
<sequence>MLAIVFIAGCSTMGGEDKFSATYIKAHIIPHKTTQGEVQALYGTPDSQYTSSSGRYSWNYDKNGNLGTAAQVVSYIPGASSVSSALSMTRSANTASETMSDASAKLTGDTEHHGSLLTIWFDKNKVVDDWDL</sequence>
<reference evidence="1 2" key="1">
    <citation type="journal article" date="2020" name="Insects">
        <title>Bacteria Belonging to Pseudomonas typographi sp. nov. from the Bark Beetle Ips typographus Have Genomic Potential to Aid in the Host Ecology.</title>
        <authorList>
            <person name="Peral-Aranega E."/>
            <person name="Saati-Santamaria Z."/>
            <person name="Kolarik M."/>
            <person name="Rivas R."/>
            <person name="Garcia-Fraile P."/>
        </authorList>
    </citation>
    <scope>NUCLEOTIDE SEQUENCE [LARGE SCALE GENOMIC DNA]</scope>
    <source>
        <strain evidence="1 2">CA3A</strain>
    </source>
</reference>
<organism evidence="1 2">
    <name type="scientific">Pseudomonas typographi</name>
    <dbReference type="NCBI Taxonomy" id="2715964"/>
    <lineage>
        <taxon>Bacteria</taxon>
        <taxon>Pseudomonadati</taxon>
        <taxon>Pseudomonadota</taxon>
        <taxon>Gammaproteobacteria</taxon>
        <taxon>Pseudomonadales</taxon>
        <taxon>Pseudomonadaceae</taxon>
        <taxon>Pseudomonas</taxon>
    </lineage>
</organism>
<name>A0ABR7ZAA1_9PSED</name>